<dbReference type="EMBL" id="VSSQ01023728">
    <property type="protein sequence ID" value="MPM70839.1"/>
    <property type="molecule type" value="Genomic_DNA"/>
</dbReference>
<evidence type="ECO:0000313" key="1">
    <source>
        <dbReference type="EMBL" id="MPM70839.1"/>
    </source>
</evidence>
<comment type="caution">
    <text evidence="1">The sequence shown here is derived from an EMBL/GenBank/DDBJ whole genome shotgun (WGS) entry which is preliminary data.</text>
</comment>
<organism evidence="1">
    <name type="scientific">bioreactor metagenome</name>
    <dbReference type="NCBI Taxonomy" id="1076179"/>
    <lineage>
        <taxon>unclassified sequences</taxon>
        <taxon>metagenomes</taxon>
        <taxon>ecological metagenomes</taxon>
    </lineage>
</organism>
<sequence length="141" mass="15428">MSTMLFDGFTLLCWNASSIMTRVGLSPSGNAIRVLIPLTRLASTATIASGNFFLICRGSSPLMLAVSLHETKRKPRLLRPYPLESTAIFSLPSNCFKINSVCGVLPVPPAETFPITIIGISKEYEAKIPLSYKKCLVFKTM</sequence>
<gene>
    <name evidence="1" type="ORF">SDC9_117800</name>
</gene>
<accession>A0A645BZR6</accession>
<reference evidence="1" key="1">
    <citation type="submission" date="2019-08" db="EMBL/GenBank/DDBJ databases">
        <authorList>
            <person name="Kucharzyk K."/>
            <person name="Murdoch R.W."/>
            <person name="Higgins S."/>
            <person name="Loffler F."/>
        </authorList>
    </citation>
    <scope>NUCLEOTIDE SEQUENCE</scope>
</reference>
<name>A0A645BZR6_9ZZZZ</name>
<proteinExistence type="predicted"/>
<dbReference type="AlphaFoldDB" id="A0A645BZR6"/>
<protein>
    <submittedName>
        <fullName evidence="1">Uncharacterized protein</fullName>
    </submittedName>
</protein>